<dbReference type="EMBL" id="LK028580">
    <property type="protein sequence ID" value="CDS20071.1"/>
    <property type="molecule type" value="Genomic_DNA"/>
</dbReference>
<evidence type="ECO:0000313" key="3">
    <source>
        <dbReference type="WBParaSite" id="EgrG_000226700"/>
    </source>
</evidence>
<evidence type="ECO:0000313" key="2">
    <source>
        <dbReference type="Proteomes" id="UP000492820"/>
    </source>
</evidence>
<organism evidence="1">
    <name type="scientific">Echinococcus granulosus</name>
    <name type="common">Hydatid tapeworm</name>
    <dbReference type="NCBI Taxonomy" id="6210"/>
    <lineage>
        <taxon>Eukaryota</taxon>
        <taxon>Metazoa</taxon>
        <taxon>Spiralia</taxon>
        <taxon>Lophotrochozoa</taxon>
        <taxon>Platyhelminthes</taxon>
        <taxon>Cestoda</taxon>
        <taxon>Eucestoda</taxon>
        <taxon>Cyclophyllidea</taxon>
        <taxon>Taeniidae</taxon>
        <taxon>Echinococcus</taxon>
        <taxon>Echinococcus granulosus group</taxon>
    </lineage>
</organism>
<reference evidence="1 2" key="1">
    <citation type="journal article" date="2013" name="Nature">
        <title>The genomes of four tapeworm species reveal adaptations to parasitism.</title>
        <authorList>
            <person name="Tsai I.J."/>
            <person name="Zarowiecki M."/>
            <person name="Holroyd N."/>
            <person name="Garciarrubio A."/>
            <person name="Sanchez-Flores A."/>
            <person name="Brooks K.L."/>
            <person name="Tracey A."/>
            <person name="Bobes R.J."/>
            <person name="Fragoso G."/>
            <person name="Sciutto E."/>
            <person name="Aslett M."/>
            <person name="Beasley H."/>
            <person name="Bennett H.M."/>
            <person name="Cai J."/>
            <person name="Camicia F."/>
            <person name="Clark R."/>
            <person name="Cucher M."/>
            <person name="De Silva N."/>
            <person name="Day T.A."/>
            <person name="Deplazes P."/>
            <person name="Estrada K."/>
            <person name="Fernandez C."/>
            <person name="Holland P.W."/>
            <person name="Hou J."/>
            <person name="Hu S."/>
            <person name="Huckvale T."/>
            <person name="Hung S.S."/>
            <person name="Kamenetzky L."/>
            <person name="Keane J.A."/>
            <person name="Kiss F."/>
            <person name="Koziol U."/>
            <person name="Lambert O."/>
            <person name="Liu K."/>
            <person name="Luo X."/>
            <person name="Luo Y."/>
            <person name="Macchiaroli N."/>
            <person name="Nichol S."/>
            <person name="Paps J."/>
            <person name="Parkinson J."/>
            <person name="Pouchkina-Stantcheva N."/>
            <person name="Riddiford N."/>
            <person name="Rosenzvit M."/>
            <person name="Salinas G."/>
            <person name="Wasmuth J.D."/>
            <person name="Zamanian M."/>
            <person name="Zheng Y."/>
            <person name="Cai X."/>
            <person name="Soberon X."/>
            <person name="Olson P.D."/>
            <person name="Laclette J.P."/>
            <person name="Brehm K."/>
            <person name="Berriman M."/>
            <person name="Garciarrubio A."/>
            <person name="Bobes R.J."/>
            <person name="Fragoso G."/>
            <person name="Sanchez-Flores A."/>
            <person name="Estrada K."/>
            <person name="Cevallos M.A."/>
            <person name="Morett E."/>
            <person name="Gonzalez V."/>
            <person name="Portillo T."/>
            <person name="Ochoa-Leyva A."/>
            <person name="Jose M.V."/>
            <person name="Sciutto E."/>
            <person name="Landa A."/>
            <person name="Jimenez L."/>
            <person name="Valdes V."/>
            <person name="Carrero J.C."/>
            <person name="Larralde C."/>
            <person name="Morales-Montor J."/>
            <person name="Limon-Lason J."/>
            <person name="Soberon X."/>
            <person name="Laclette J.P."/>
        </authorList>
    </citation>
    <scope>NUCLEOTIDE SEQUENCE [LARGE SCALE GENOMIC DNA]</scope>
</reference>
<evidence type="ECO:0000313" key="1">
    <source>
        <dbReference type="EMBL" id="CDS20071.1"/>
    </source>
</evidence>
<accession>A0A068WQY1</accession>
<proteinExistence type="predicted"/>
<protein>
    <submittedName>
        <fullName evidence="1 3">Uncharacterized protein</fullName>
    </submittedName>
</protein>
<dbReference type="AlphaFoldDB" id="A0A068WQY1"/>
<dbReference type="Proteomes" id="UP000492820">
    <property type="component" value="Unassembled WGS sequence"/>
</dbReference>
<reference evidence="1" key="2">
    <citation type="submission" date="2014-06" db="EMBL/GenBank/DDBJ databases">
        <authorList>
            <person name="Aslett M."/>
        </authorList>
    </citation>
    <scope>NUCLEOTIDE SEQUENCE</scope>
</reference>
<sequence>MSPHQWTSPPYRDVPQSYGTANNRNVLCYMGLLAHIYSSFLSSLPPYYHSTHLPLRFPVSELCIPLPRCTSLGICAYTPTYLPISTRLPDGFCAPAVISLVRETIYPHHNPLLFFLRA</sequence>
<name>A0A068WQY1_ECHGR</name>
<gene>
    <name evidence="1" type="ORF">EgrG_000226700</name>
</gene>
<dbReference type="WBParaSite" id="EgrG_000226700">
    <property type="protein sequence ID" value="EgrG_000226700"/>
    <property type="gene ID" value="EgrG_000226700"/>
</dbReference>
<reference evidence="3" key="3">
    <citation type="submission" date="2020-10" db="UniProtKB">
        <authorList>
            <consortium name="WormBaseParasite"/>
        </authorList>
    </citation>
    <scope>IDENTIFICATION</scope>
</reference>